<dbReference type="PRINTS" id="PR00037">
    <property type="entry name" value="HTHLACR"/>
</dbReference>
<dbReference type="PANTHER" id="PTHR30363">
    <property type="entry name" value="HTH-TYPE TRANSCRIPTIONAL REGULATOR SRLR-RELATED"/>
    <property type="match status" value="1"/>
</dbReference>
<evidence type="ECO:0000259" key="3">
    <source>
        <dbReference type="PROSITE" id="PS51000"/>
    </source>
</evidence>
<dbReference type="GO" id="GO:0003700">
    <property type="term" value="F:DNA-binding transcription factor activity"/>
    <property type="evidence" value="ECO:0007669"/>
    <property type="project" value="InterPro"/>
</dbReference>
<proteinExistence type="predicted"/>
<gene>
    <name evidence="4" type="ORF">CYJ27_04215</name>
</gene>
<dbReference type="PROSITE" id="PS51000">
    <property type="entry name" value="HTH_DEOR_2"/>
    <property type="match status" value="1"/>
</dbReference>
<feature type="domain" description="HTH deoR-type" evidence="3">
    <location>
        <begin position="1"/>
        <end position="39"/>
    </location>
</feature>
<dbReference type="Gene3D" id="1.10.10.10">
    <property type="entry name" value="Winged helix-like DNA-binding domain superfamily/Winged helix DNA-binding domain"/>
    <property type="match status" value="1"/>
</dbReference>
<keyword evidence="2" id="KW-0804">Transcription</keyword>
<evidence type="ECO:0000313" key="5">
    <source>
        <dbReference type="Proteomes" id="UP000234775"/>
    </source>
</evidence>
<dbReference type="SUPFAM" id="SSF46785">
    <property type="entry name" value="Winged helix' DNA-binding domain"/>
    <property type="match status" value="1"/>
</dbReference>
<dbReference type="AlphaFoldDB" id="A0A2I1K6R7"/>
<dbReference type="Proteomes" id="UP000234775">
    <property type="component" value="Unassembled WGS sequence"/>
</dbReference>
<name>A0A2I1K6R7_9LACT</name>
<dbReference type="SMART" id="SM01134">
    <property type="entry name" value="DeoRC"/>
    <property type="match status" value="1"/>
</dbReference>
<organism evidence="4 5">
    <name type="scientific">Aerococcus christensenii</name>
    <dbReference type="NCBI Taxonomy" id="87541"/>
    <lineage>
        <taxon>Bacteria</taxon>
        <taxon>Bacillati</taxon>
        <taxon>Bacillota</taxon>
        <taxon>Bacilli</taxon>
        <taxon>Lactobacillales</taxon>
        <taxon>Aerococcaceae</taxon>
        <taxon>Aerococcus</taxon>
    </lineage>
</organism>
<dbReference type="InterPro" id="IPR001034">
    <property type="entry name" value="DeoR_HTH"/>
</dbReference>
<keyword evidence="1" id="KW-0805">Transcription regulation</keyword>
<dbReference type="EMBL" id="PKGZ01000003">
    <property type="protein sequence ID" value="PKY91292.1"/>
    <property type="molecule type" value="Genomic_DNA"/>
</dbReference>
<dbReference type="InterPro" id="IPR036388">
    <property type="entry name" value="WH-like_DNA-bd_sf"/>
</dbReference>
<dbReference type="Gene3D" id="3.40.50.1360">
    <property type="match status" value="1"/>
</dbReference>
<evidence type="ECO:0000256" key="1">
    <source>
        <dbReference type="ARBA" id="ARBA00023015"/>
    </source>
</evidence>
<comment type="caution">
    <text evidence="4">The sequence shown here is derived from an EMBL/GenBank/DDBJ whole genome shotgun (WGS) entry which is preliminary data.</text>
</comment>
<accession>A0A2I1K6R7</accession>
<evidence type="ECO:0000256" key="2">
    <source>
        <dbReference type="ARBA" id="ARBA00023163"/>
    </source>
</evidence>
<dbReference type="SMART" id="SM00420">
    <property type="entry name" value="HTH_DEOR"/>
    <property type="match status" value="1"/>
</dbReference>
<dbReference type="Pfam" id="PF08220">
    <property type="entry name" value="HTH_DeoR"/>
    <property type="match status" value="1"/>
</dbReference>
<dbReference type="PANTHER" id="PTHR30363:SF44">
    <property type="entry name" value="AGA OPERON TRANSCRIPTIONAL REPRESSOR-RELATED"/>
    <property type="match status" value="1"/>
</dbReference>
<dbReference type="InterPro" id="IPR037171">
    <property type="entry name" value="NagB/RpiA_transferase-like"/>
</dbReference>
<evidence type="ECO:0000313" key="4">
    <source>
        <dbReference type="EMBL" id="PKY91292.1"/>
    </source>
</evidence>
<protein>
    <submittedName>
        <fullName evidence="4">DeoR/GlpR transcriptional regulator</fullName>
    </submittedName>
</protein>
<dbReference type="InterPro" id="IPR036390">
    <property type="entry name" value="WH_DNA-bd_sf"/>
</dbReference>
<dbReference type="SUPFAM" id="SSF100950">
    <property type="entry name" value="NagB/RpiA/CoA transferase-like"/>
    <property type="match status" value="1"/>
</dbReference>
<dbReference type="InterPro" id="IPR050313">
    <property type="entry name" value="Carb_Metab_HTH_regulators"/>
</dbReference>
<dbReference type="InterPro" id="IPR014036">
    <property type="entry name" value="DeoR-like_C"/>
</dbReference>
<dbReference type="Pfam" id="PF00455">
    <property type="entry name" value="DeoRC"/>
    <property type="match status" value="1"/>
</dbReference>
<keyword evidence="5" id="KW-1185">Reference proteome</keyword>
<sequence>MSISELSKLFNVTEETVRNDLAELQSDNTVKRVRGGAFLIEPSDNEVPFGIRSEMLKNEKEQIAKTCIQFIKSGDTIALDSSTTVNCLAKEIEQSDLSITVITNSIVNANILMNCKNINLVVLGGVLRSKSKSLIGQVTDESIKRYVVDKSFVSCSGLSMKFGPTDTNEQEARIRESFFQASETNYLLTDNTKFDYRTAFLISHFDLIDYVVTNEEPAKKWRNYLEKNKVKLLV</sequence>
<reference evidence="4 5" key="1">
    <citation type="submission" date="2017-12" db="EMBL/GenBank/DDBJ databases">
        <title>Phylogenetic diversity of female urinary microbiome.</title>
        <authorList>
            <person name="Thomas-White K."/>
            <person name="Wolfe A.J."/>
        </authorList>
    </citation>
    <scope>NUCLEOTIDE SEQUENCE [LARGE SCALE GENOMIC DNA]</scope>
    <source>
        <strain evidence="4 5">UMB0844</strain>
    </source>
</reference>